<dbReference type="RefSeq" id="WP_064029514.1">
    <property type="nucleotide sequence ID" value="NZ_LUUK01000177.1"/>
</dbReference>
<gene>
    <name evidence="2" type="ORF">A1355_07975</name>
</gene>
<accession>A0A177NHH5</accession>
<reference evidence="3" key="1">
    <citation type="submission" date="2016-03" db="EMBL/GenBank/DDBJ databases">
        <authorList>
            <person name="Heylen K."/>
            <person name="De Vos P."/>
            <person name="Vekeman B."/>
        </authorList>
    </citation>
    <scope>NUCLEOTIDE SEQUENCE [LARGE SCALE GENOMIC DNA]</scope>
    <source>
        <strain evidence="3">R-45383</strain>
    </source>
</reference>
<comment type="caution">
    <text evidence="2">The sequence shown here is derived from an EMBL/GenBank/DDBJ whole genome shotgun (WGS) entry which is preliminary data.</text>
</comment>
<name>A0A177NHH5_9GAMM</name>
<dbReference type="AlphaFoldDB" id="A0A177NHH5"/>
<evidence type="ECO:0000256" key="1">
    <source>
        <dbReference type="SAM" id="Phobius"/>
    </source>
</evidence>
<feature type="transmembrane region" description="Helical" evidence="1">
    <location>
        <begin position="46"/>
        <end position="66"/>
    </location>
</feature>
<feature type="transmembrane region" description="Helical" evidence="1">
    <location>
        <begin position="78"/>
        <end position="99"/>
    </location>
</feature>
<keyword evidence="1" id="KW-0472">Membrane</keyword>
<keyword evidence="1" id="KW-0812">Transmembrane</keyword>
<feature type="transmembrane region" description="Helical" evidence="1">
    <location>
        <begin position="105"/>
        <end position="124"/>
    </location>
</feature>
<keyword evidence="1" id="KW-1133">Transmembrane helix</keyword>
<proteinExistence type="predicted"/>
<evidence type="ECO:0000313" key="3">
    <source>
        <dbReference type="Proteomes" id="UP000077628"/>
    </source>
</evidence>
<protein>
    <submittedName>
        <fullName evidence="2">Uncharacterized protein</fullName>
    </submittedName>
</protein>
<dbReference type="EMBL" id="LUUK01000177">
    <property type="protein sequence ID" value="OAI17566.1"/>
    <property type="molecule type" value="Genomic_DNA"/>
</dbReference>
<feature type="transmembrane region" description="Helical" evidence="1">
    <location>
        <begin position="153"/>
        <end position="174"/>
    </location>
</feature>
<dbReference type="OrthoDB" id="5567494at2"/>
<keyword evidence="3" id="KW-1185">Reference proteome</keyword>
<evidence type="ECO:0000313" key="2">
    <source>
        <dbReference type="EMBL" id="OAI17566.1"/>
    </source>
</evidence>
<organism evidence="2 3">
    <name type="scientific">Methylomonas koyamae</name>
    <dbReference type="NCBI Taxonomy" id="702114"/>
    <lineage>
        <taxon>Bacteria</taxon>
        <taxon>Pseudomonadati</taxon>
        <taxon>Pseudomonadota</taxon>
        <taxon>Gammaproteobacteria</taxon>
        <taxon>Methylococcales</taxon>
        <taxon>Methylococcaceae</taxon>
        <taxon>Methylomonas</taxon>
    </lineage>
</organism>
<feature type="transmembrane region" description="Helical" evidence="1">
    <location>
        <begin position="21"/>
        <end position="40"/>
    </location>
</feature>
<dbReference type="Proteomes" id="UP000077628">
    <property type="component" value="Unassembled WGS sequence"/>
</dbReference>
<sequence length="180" mass="20043">MYDDEIMTEANPGKRHFVIEQVVFILLIVLSLAGIYITNFNPDDGYGYWLLMVFVFGLLSVFVAWLQSKSSEANFGEILKAQAMHWLHTIIVVAAALFLNKSGQLSGVAADLVILLVLGLSAMLNGYHVGWEFSLLGFFLVSCAIIIGYIPAFIWASVVLAIVIVIASFMRAFWFRPEDD</sequence>
<dbReference type="STRING" id="702114.A1355_07975"/>